<proteinExistence type="predicted"/>
<accession>A0AAD7DRP5</accession>
<name>A0AAD7DRP5_MYCRO</name>
<dbReference type="Proteomes" id="UP001221757">
    <property type="component" value="Unassembled WGS sequence"/>
</dbReference>
<dbReference type="EMBL" id="JARKIE010000030">
    <property type="protein sequence ID" value="KAJ7697440.1"/>
    <property type="molecule type" value="Genomic_DNA"/>
</dbReference>
<evidence type="ECO:0000313" key="1">
    <source>
        <dbReference type="EMBL" id="KAJ7697440.1"/>
    </source>
</evidence>
<organism evidence="1 2">
    <name type="scientific">Mycena rosella</name>
    <name type="common">Pink bonnet</name>
    <name type="synonym">Agaricus rosellus</name>
    <dbReference type="NCBI Taxonomy" id="1033263"/>
    <lineage>
        <taxon>Eukaryota</taxon>
        <taxon>Fungi</taxon>
        <taxon>Dikarya</taxon>
        <taxon>Basidiomycota</taxon>
        <taxon>Agaricomycotina</taxon>
        <taxon>Agaricomycetes</taxon>
        <taxon>Agaricomycetidae</taxon>
        <taxon>Agaricales</taxon>
        <taxon>Marasmiineae</taxon>
        <taxon>Mycenaceae</taxon>
        <taxon>Mycena</taxon>
    </lineage>
</organism>
<evidence type="ECO:0000313" key="2">
    <source>
        <dbReference type="Proteomes" id="UP001221757"/>
    </source>
</evidence>
<keyword evidence="2" id="KW-1185">Reference proteome</keyword>
<comment type="caution">
    <text evidence="1">The sequence shown here is derived from an EMBL/GenBank/DDBJ whole genome shotgun (WGS) entry which is preliminary data.</text>
</comment>
<reference evidence="1" key="1">
    <citation type="submission" date="2023-03" db="EMBL/GenBank/DDBJ databases">
        <title>Massive genome expansion in bonnet fungi (Mycena s.s.) driven by repeated elements and novel gene families across ecological guilds.</title>
        <authorList>
            <consortium name="Lawrence Berkeley National Laboratory"/>
            <person name="Harder C.B."/>
            <person name="Miyauchi S."/>
            <person name="Viragh M."/>
            <person name="Kuo A."/>
            <person name="Thoen E."/>
            <person name="Andreopoulos B."/>
            <person name="Lu D."/>
            <person name="Skrede I."/>
            <person name="Drula E."/>
            <person name="Henrissat B."/>
            <person name="Morin E."/>
            <person name="Kohler A."/>
            <person name="Barry K."/>
            <person name="LaButti K."/>
            <person name="Morin E."/>
            <person name="Salamov A."/>
            <person name="Lipzen A."/>
            <person name="Mereny Z."/>
            <person name="Hegedus B."/>
            <person name="Baldrian P."/>
            <person name="Stursova M."/>
            <person name="Weitz H."/>
            <person name="Taylor A."/>
            <person name="Grigoriev I.V."/>
            <person name="Nagy L.G."/>
            <person name="Martin F."/>
            <person name="Kauserud H."/>
        </authorList>
    </citation>
    <scope>NUCLEOTIDE SEQUENCE</scope>
    <source>
        <strain evidence="1">CBHHK067</strain>
    </source>
</reference>
<gene>
    <name evidence="1" type="ORF">B0H17DRAFT_1197496</name>
</gene>
<dbReference type="AlphaFoldDB" id="A0AAD7DRP5"/>
<protein>
    <submittedName>
        <fullName evidence="1">Uncharacterized protein</fullName>
    </submittedName>
</protein>
<sequence>MSPLVPFTFERRRVLLNPLPVRFSTALSLIAFIKAALHTPMLAWPGRQSMSAKTVFHAGHQDREARPADMRRRGCLVFDEVTNLA</sequence>